<feature type="region of interest" description="Disordered" evidence="2">
    <location>
        <begin position="317"/>
        <end position="343"/>
    </location>
</feature>
<dbReference type="Proteomes" id="UP001604336">
    <property type="component" value="Unassembled WGS sequence"/>
</dbReference>
<evidence type="ECO:0000256" key="1">
    <source>
        <dbReference type="SAM" id="Coils"/>
    </source>
</evidence>
<dbReference type="PANTHER" id="PTHR31099:SF49">
    <property type="entry name" value="MYOSIN HEAVY CHAIN-LIKE PROTEIN"/>
    <property type="match status" value="1"/>
</dbReference>
<dbReference type="EMBL" id="JBFOLK010000010">
    <property type="protein sequence ID" value="KAL2479888.1"/>
    <property type="molecule type" value="Genomic_DNA"/>
</dbReference>
<keyword evidence="1" id="KW-0175">Coiled coil</keyword>
<evidence type="ECO:0000256" key="2">
    <source>
        <dbReference type="SAM" id="MobiDB-lite"/>
    </source>
</evidence>
<protein>
    <recommendedName>
        <fullName evidence="3">Transposase (putative) gypsy type domain-containing protein</fullName>
    </recommendedName>
</protein>
<evidence type="ECO:0000259" key="3">
    <source>
        <dbReference type="Pfam" id="PF04195"/>
    </source>
</evidence>
<accession>A0ABD1QWL5</accession>
<feature type="region of interest" description="Disordered" evidence="2">
    <location>
        <begin position="271"/>
        <end position="305"/>
    </location>
</feature>
<feature type="region of interest" description="Disordered" evidence="2">
    <location>
        <begin position="1"/>
        <end position="25"/>
    </location>
</feature>
<gene>
    <name evidence="4" type="ORF">Adt_32854</name>
</gene>
<dbReference type="InterPro" id="IPR007321">
    <property type="entry name" value="Transposase_28"/>
</dbReference>
<dbReference type="PANTHER" id="PTHR31099">
    <property type="entry name" value="OS06G0165300 PROTEIN"/>
    <property type="match status" value="1"/>
</dbReference>
<reference evidence="5" key="1">
    <citation type="submission" date="2024-07" db="EMBL/GenBank/DDBJ databases">
        <title>Two chromosome-level genome assemblies of Korean endemic species Abeliophyllum distichum and Forsythia ovata (Oleaceae).</title>
        <authorList>
            <person name="Jang H."/>
        </authorList>
    </citation>
    <scope>NUCLEOTIDE SEQUENCE [LARGE SCALE GENOMIC DNA]</scope>
</reference>
<name>A0ABD1QWL5_9LAMI</name>
<evidence type="ECO:0000313" key="5">
    <source>
        <dbReference type="Proteomes" id="UP001604336"/>
    </source>
</evidence>
<dbReference type="AlphaFoldDB" id="A0ABD1QWL5"/>
<evidence type="ECO:0000313" key="4">
    <source>
        <dbReference type="EMBL" id="KAL2479888.1"/>
    </source>
</evidence>
<organism evidence="4 5">
    <name type="scientific">Abeliophyllum distichum</name>
    <dbReference type="NCBI Taxonomy" id="126358"/>
    <lineage>
        <taxon>Eukaryota</taxon>
        <taxon>Viridiplantae</taxon>
        <taxon>Streptophyta</taxon>
        <taxon>Embryophyta</taxon>
        <taxon>Tracheophyta</taxon>
        <taxon>Spermatophyta</taxon>
        <taxon>Magnoliopsida</taxon>
        <taxon>eudicotyledons</taxon>
        <taxon>Gunneridae</taxon>
        <taxon>Pentapetalae</taxon>
        <taxon>asterids</taxon>
        <taxon>lamiids</taxon>
        <taxon>Lamiales</taxon>
        <taxon>Oleaceae</taxon>
        <taxon>Forsythieae</taxon>
        <taxon>Abeliophyllum</taxon>
    </lineage>
</organism>
<keyword evidence="5" id="KW-1185">Reference proteome</keyword>
<feature type="domain" description="Transposase (putative) gypsy type" evidence="3">
    <location>
        <begin position="80"/>
        <end position="144"/>
    </location>
</feature>
<feature type="coiled-coil region" evidence="1">
    <location>
        <begin position="440"/>
        <end position="481"/>
    </location>
</feature>
<sequence length="571" mass="64692">MVVRRVRGSNADGANITPDTPSHNQPRAVLRTIPKSPSTYTENTLKRTINHFFLSRSYSYRAPESTEYLPTGRPGEVAIYQDSLKAGLRFPLHPFLVEFFCTFNLSPGQLVPNALRMINYYLLVCIRKGIDPSVDVFRLLFEMKPLDRYDCYVVFSHRDRGVPAHEHFKIPNCPTSNSGWKSRYFFVRPVDGEFNFPLNWCIPPFEDFNSTPILDESEIDSLIMLRAIAPLGRSMNDVLTDDALVSAGIGRPYDMSADKFSEDFLEELARKNSRDRRKRRRENISVDPASSEAPPATDPVPSVPVTASPVMQNVAAPATNTPESHRPRGNRAPVDNRQSGGIRRPIEKVAEDCQAVISCLDWELIEASKDKSPESLERSIMVEERRVLSLRHAAFRKIRDQADKIEQIGHDLVEKSNDLTNYRSSLTEKNELLVEREARIAEVESLLAEKEGLLAEKEELLQQSSQQVESLQESVHRLENELITTGESAVEAYKCTDEYMTTVGMVGVRGREMAYRKSREWLAEQFPNLDFSGAPFMPTIDDDDEDAGRLIIGVILSIFCHLLLCEQDFVC</sequence>
<comment type="caution">
    <text evidence="4">The sequence shown here is derived from an EMBL/GenBank/DDBJ whole genome shotgun (WGS) entry which is preliminary data.</text>
</comment>
<dbReference type="Pfam" id="PF04195">
    <property type="entry name" value="Transposase_28"/>
    <property type="match status" value="1"/>
</dbReference>
<proteinExistence type="predicted"/>